<organism evidence="1 2">
    <name type="scientific">Shivajiella indica</name>
    <dbReference type="NCBI Taxonomy" id="872115"/>
    <lineage>
        <taxon>Bacteria</taxon>
        <taxon>Pseudomonadati</taxon>
        <taxon>Bacteroidota</taxon>
        <taxon>Cytophagia</taxon>
        <taxon>Cytophagales</taxon>
        <taxon>Cyclobacteriaceae</taxon>
        <taxon>Shivajiella</taxon>
    </lineage>
</organism>
<dbReference type="RefSeq" id="WP_380801848.1">
    <property type="nucleotide sequence ID" value="NZ_JBHUIV010000016.1"/>
</dbReference>
<dbReference type="InterPro" id="IPR014710">
    <property type="entry name" value="RmlC-like_jellyroll"/>
</dbReference>
<keyword evidence="2" id="KW-1185">Reference proteome</keyword>
<evidence type="ECO:0000313" key="2">
    <source>
        <dbReference type="Proteomes" id="UP001597414"/>
    </source>
</evidence>
<dbReference type="SUPFAM" id="SSF51206">
    <property type="entry name" value="cAMP-binding domain-like"/>
    <property type="match status" value="1"/>
</dbReference>
<sequence length="197" mass="23166">MVLYKRRLQLRLYMLNSQLPLDPLARFMMEYAVPLDFKKNEKIKSPGNKEAFFFINKGMVTAFDTQLSNSPYLRLLGPNNLFVSLNSNSPFTQLSWQALSPSKLLYIPYIPIKNNLAPFYLQWEKLIQHIQEIEKERMHHHSILNALKNNEKLDYLEKNLPKILIKSNYGTIARFIGISRETLVRLISKKNHMPIIF</sequence>
<comment type="caution">
    <text evidence="1">The sequence shown here is derived from an EMBL/GenBank/DDBJ whole genome shotgun (WGS) entry which is preliminary data.</text>
</comment>
<name>A0ABW5BBH2_9BACT</name>
<protein>
    <submittedName>
        <fullName evidence="1">Crp/Fnr family transcriptional regulator</fullName>
    </submittedName>
</protein>
<dbReference type="Proteomes" id="UP001597414">
    <property type="component" value="Unassembled WGS sequence"/>
</dbReference>
<gene>
    <name evidence="1" type="ORF">ACFSKV_09565</name>
</gene>
<dbReference type="Gene3D" id="2.60.120.10">
    <property type="entry name" value="Jelly Rolls"/>
    <property type="match status" value="1"/>
</dbReference>
<proteinExistence type="predicted"/>
<reference evidence="2" key="1">
    <citation type="journal article" date="2019" name="Int. J. Syst. Evol. Microbiol.">
        <title>The Global Catalogue of Microorganisms (GCM) 10K type strain sequencing project: providing services to taxonomists for standard genome sequencing and annotation.</title>
        <authorList>
            <consortium name="The Broad Institute Genomics Platform"/>
            <consortium name="The Broad Institute Genome Sequencing Center for Infectious Disease"/>
            <person name="Wu L."/>
            <person name="Ma J."/>
        </authorList>
    </citation>
    <scope>NUCLEOTIDE SEQUENCE [LARGE SCALE GENOMIC DNA]</scope>
    <source>
        <strain evidence="2">KCTC 19812</strain>
    </source>
</reference>
<dbReference type="InterPro" id="IPR018490">
    <property type="entry name" value="cNMP-bd_dom_sf"/>
</dbReference>
<accession>A0ABW5BBH2</accession>
<dbReference type="EMBL" id="JBHUIV010000016">
    <property type="protein sequence ID" value="MFD2201815.1"/>
    <property type="molecule type" value="Genomic_DNA"/>
</dbReference>
<evidence type="ECO:0000313" key="1">
    <source>
        <dbReference type="EMBL" id="MFD2201815.1"/>
    </source>
</evidence>